<feature type="transmembrane region" description="Helical" evidence="6">
    <location>
        <begin position="138"/>
        <end position="159"/>
    </location>
</feature>
<comment type="subcellular location">
    <subcellularLocation>
        <location evidence="1">Cell membrane</location>
        <topology evidence="1">Multi-pass membrane protein</topology>
    </subcellularLocation>
</comment>
<dbReference type="InterPro" id="IPR050833">
    <property type="entry name" value="Poly_Biosynth_Transport"/>
</dbReference>
<feature type="transmembrane region" description="Helical" evidence="6">
    <location>
        <begin position="356"/>
        <end position="379"/>
    </location>
</feature>
<keyword evidence="2" id="KW-1003">Cell membrane</keyword>
<dbReference type="Proteomes" id="UP000254235">
    <property type="component" value="Unassembled WGS sequence"/>
</dbReference>
<organism evidence="7 8">
    <name type="scientific">Prevotella pallens</name>
    <dbReference type="NCBI Taxonomy" id="60133"/>
    <lineage>
        <taxon>Bacteria</taxon>
        <taxon>Pseudomonadati</taxon>
        <taxon>Bacteroidota</taxon>
        <taxon>Bacteroidia</taxon>
        <taxon>Bacteroidales</taxon>
        <taxon>Prevotellaceae</taxon>
        <taxon>Prevotella</taxon>
    </lineage>
</organism>
<feature type="transmembrane region" description="Helical" evidence="6">
    <location>
        <begin position="241"/>
        <end position="264"/>
    </location>
</feature>
<feature type="transmembrane region" description="Helical" evidence="6">
    <location>
        <begin position="171"/>
        <end position="192"/>
    </location>
</feature>
<feature type="transmembrane region" description="Helical" evidence="6">
    <location>
        <begin position="448"/>
        <end position="471"/>
    </location>
</feature>
<evidence type="ECO:0000256" key="5">
    <source>
        <dbReference type="ARBA" id="ARBA00023136"/>
    </source>
</evidence>
<dbReference type="EMBL" id="UGTP01000001">
    <property type="protein sequence ID" value="SUC12278.1"/>
    <property type="molecule type" value="Genomic_DNA"/>
</dbReference>
<evidence type="ECO:0000256" key="1">
    <source>
        <dbReference type="ARBA" id="ARBA00004651"/>
    </source>
</evidence>
<feature type="transmembrane region" description="Helical" evidence="6">
    <location>
        <begin position="325"/>
        <end position="350"/>
    </location>
</feature>
<gene>
    <name evidence="7" type="ORF">NCTC13043_00878</name>
</gene>
<feature type="transmembrane region" description="Helical" evidence="6">
    <location>
        <begin position="21"/>
        <end position="43"/>
    </location>
</feature>
<feature type="transmembrane region" description="Helical" evidence="6">
    <location>
        <begin position="98"/>
        <end position="126"/>
    </location>
</feature>
<dbReference type="GO" id="GO:0005886">
    <property type="term" value="C:plasma membrane"/>
    <property type="evidence" value="ECO:0007669"/>
    <property type="project" value="UniProtKB-SubCell"/>
</dbReference>
<protein>
    <submittedName>
        <fullName evidence="7">Polysaccharide biosynthesis protein</fullName>
    </submittedName>
</protein>
<name>A0A379F0V9_9BACT</name>
<dbReference type="InterPro" id="IPR002797">
    <property type="entry name" value="Polysacc_synth"/>
</dbReference>
<evidence type="ECO:0000256" key="3">
    <source>
        <dbReference type="ARBA" id="ARBA00022692"/>
    </source>
</evidence>
<keyword evidence="3 6" id="KW-0812">Transmembrane</keyword>
<reference evidence="7 8" key="1">
    <citation type="submission" date="2018-06" db="EMBL/GenBank/DDBJ databases">
        <authorList>
            <consortium name="Pathogen Informatics"/>
            <person name="Doyle S."/>
        </authorList>
    </citation>
    <scope>NUCLEOTIDE SEQUENCE [LARGE SCALE GENOMIC DNA]</scope>
    <source>
        <strain evidence="7 8">NCTC13043</strain>
    </source>
</reference>
<dbReference type="AlphaFoldDB" id="A0A379F0V9"/>
<feature type="transmembrane region" description="Helical" evidence="6">
    <location>
        <begin position="477"/>
        <end position="499"/>
    </location>
</feature>
<proteinExistence type="predicted"/>
<dbReference type="RefSeq" id="WP_115083139.1">
    <property type="nucleotide sequence ID" value="NZ_CAKAQN010000016.1"/>
</dbReference>
<dbReference type="PANTHER" id="PTHR30250:SF26">
    <property type="entry name" value="PSMA PROTEIN"/>
    <property type="match status" value="1"/>
</dbReference>
<sequence length="517" mass="58778">MFSFLKKNKIIEEEKNGVKAIASNTFVLFVRMLFMTLVNLYTVRCVLNGLGLIDYGILNAVAGIVTASTCLSSVLALSTQRFYSFAIGKGQFEHLKEIFSVSINLVVILSIILFIIFVTLGLWFVNTQLSIPIIRLSAAKWLLILSLISFIFSVLQIPYMGAVFAHEDMKIYAFISILDCLLKLMVAINIQNTPIDSLIFYGIGFSIIALFDLLAYIVIAKRRYKECRYVKVKSKETMKKLISFSGWTFYGSVAGVGMTQGSTILLNIFFGPIVNAAFNIGNQVYNALSTLSNSIVFAFRPAMIKAYSGEKYSYLGKLFSINNRVLINLLICITNPLLLETRSILTLWLGDITDDMVIFTQLYIIYEVILTLHNPITIIIQATGNVKRYSIIVESMTILCLPISWGLFKMGFPPPYLFYTMIAICFIAHIARLLILKENYPDFRVTDYFLKNILPAIVTFSITYSCILYFHLLIHNVMLRLFVVSIASPILTMLIAYFINTSHEERRFIYRYITKKR</sequence>
<evidence type="ECO:0000256" key="2">
    <source>
        <dbReference type="ARBA" id="ARBA00022475"/>
    </source>
</evidence>
<dbReference type="GeneID" id="78570585"/>
<dbReference type="PANTHER" id="PTHR30250">
    <property type="entry name" value="PST FAMILY PREDICTED COLANIC ACID TRANSPORTER"/>
    <property type="match status" value="1"/>
</dbReference>
<evidence type="ECO:0000256" key="4">
    <source>
        <dbReference type="ARBA" id="ARBA00022989"/>
    </source>
</evidence>
<accession>A0A379F0V9</accession>
<evidence type="ECO:0000256" key="6">
    <source>
        <dbReference type="SAM" id="Phobius"/>
    </source>
</evidence>
<feature type="transmembrane region" description="Helical" evidence="6">
    <location>
        <begin position="391"/>
        <end position="410"/>
    </location>
</feature>
<feature type="transmembrane region" description="Helical" evidence="6">
    <location>
        <begin position="416"/>
        <end position="436"/>
    </location>
</feature>
<keyword evidence="5 6" id="KW-0472">Membrane</keyword>
<dbReference type="Pfam" id="PF01943">
    <property type="entry name" value="Polysacc_synt"/>
    <property type="match status" value="1"/>
</dbReference>
<evidence type="ECO:0000313" key="8">
    <source>
        <dbReference type="Proteomes" id="UP000254235"/>
    </source>
</evidence>
<keyword evidence="4 6" id="KW-1133">Transmembrane helix</keyword>
<feature type="transmembrane region" description="Helical" evidence="6">
    <location>
        <begin position="55"/>
        <end position="77"/>
    </location>
</feature>
<feature type="transmembrane region" description="Helical" evidence="6">
    <location>
        <begin position="198"/>
        <end position="220"/>
    </location>
</feature>
<evidence type="ECO:0000313" key="7">
    <source>
        <dbReference type="EMBL" id="SUC12278.1"/>
    </source>
</evidence>
<dbReference type="OrthoDB" id="5365632at2"/>